<sequence>MRKAAFLLILLTSLYSLILPSVIIANRGLFHYVIIPTRALYFLGSMSSNKTDNITAPVLISPENACIVEEYRPITFKWTNVSKAKNYTLQIDMSRHFNTSYFIEVAGLNTTEYTLKSGLSFGLWYWRVYAIFEDGQRICSEIRNIIVTPPAPILKHPRNSCTIEEYHPIIFRWTNVSGVENYTLQIDTTKYFNSSELIE</sequence>
<feature type="non-terminal residue" evidence="1">
    <location>
        <position position="199"/>
    </location>
</feature>
<comment type="caution">
    <text evidence="1">The sequence shown here is derived from an EMBL/GenBank/DDBJ whole genome shotgun (WGS) entry which is preliminary data.</text>
</comment>
<organism evidence="1 2">
    <name type="scientific">Thermoproteota archaeon</name>
    <dbReference type="NCBI Taxonomy" id="2056631"/>
    <lineage>
        <taxon>Archaea</taxon>
        <taxon>Thermoproteota</taxon>
    </lineage>
</organism>
<name>A0A497EM69_9CREN</name>
<accession>A0A497EM69</accession>
<reference evidence="1 2" key="1">
    <citation type="submission" date="2018-06" db="EMBL/GenBank/DDBJ databases">
        <title>Extensive metabolic versatility and redundancy in microbially diverse, dynamic hydrothermal sediments.</title>
        <authorList>
            <person name="Dombrowski N."/>
            <person name="Teske A."/>
            <person name="Baker B.J."/>
        </authorList>
    </citation>
    <scope>NUCLEOTIDE SEQUENCE [LARGE SCALE GENOMIC DNA]</scope>
    <source>
        <strain evidence="1">B66_G16</strain>
    </source>
</reference>
<dbReference type="Proteomes" id="UP000278475">
    <property type="component" value="Unassembled WGS sequence"/>
</dbReference>
<proteinExistence type="predicted"/>
<evidence type="ECO:0000313" key="2">
    <source>
        <dbReference type="Proteomes" id="UP000278475"/>
    </source>
</evidence>
<dbReference type="InterPro" id="IPR013783">
    <property type="entry name" value="Ig-like_fold"/>
</dbReference>
<dbReference type="AlphaFoldDB" id="A0A497EM69"/>
<protein>
    <submittedName>
        <fullName evidence="1">Uncharacterized protein</fullName>
    </submittedName>
</protein>
<dbReference type="Gene3D" id="2.60.40.10">
    <property type="entry name" value="Immunoglobulins"/>
    <property type="match status" value="2"/>
</dbReference>
<gene>
    <name evidence="1" type="ORF">DRJ31_09300</name>
</gene>
<dbReference type="EMBL" id="QMQV01000149">
    <property type="protein sequence ID" value="RLE47150.1"/>
    <property type="molecule type" value="Genomic_DNA"/>
</dbReference>
<evidence type="ECO:0000313" key="1">
    <source>
        <dbReference type="EMBL" id="RLE47150.1"/>
    </source>
</evidence>